<accession>A0A4Y2WYK9</accession>
<protein>
    <submittedName>
        <fullName evidence="1">Uncharacterized protein</fullName>
    </submittedName>
</protein>
<organism evidence="1 2">
    <name type="scientific">Araneus ventricosus</name>
    <name type="common">Orbweaver spider</name>
    <name type="synonym">Epeira ventricosa</name>
    <dbReference type="NCBI Taxonomy" id="182803"/>
    <lineage>
        <taxon>Eukaryota</taxon>
        <taxon>Metazoa</taxon>
        <taxon>Ecdysozoa</taxon>
        <taxon>Arthropoda</taxon>
        <taxon>Chelicerata</taxon>
        <taxon>Arachnida</taxon>
        <taxon>Araneae</taxon>
        <taxon>Araneomorphae</taxon>
        <taxon>Entelegynae</taxon>
        <taxon>Araneoidea</taxon>
        <taxon>Araneidae</taxon>
        <taxon>Araneus</taxon>
    </lineage>
</organism>
<feature type="non-terminal residue" evidence="1">
    <location>
        <position position="1"/>
    </location>
</feature>
<dbReference type="EMBL" id="BGPR01067821">
    <property type="protein sequence ID" value="GBO41926.1"/>
    <property type="molecule type" value="Genomic_DNA"/>
</dbReference>
<dbReference type="Proteomes" id="UP000499080">
    <property type="component" value="Unassembled WGS sequence"/>
</dbReference>
<evidence type="ECO:0000313" key="1">
    <source>
        <dbReference type="EMBL" id="GBO41926.1"/>
    </source>
</evidence>
<reference evidence="1 2" key="1">
    <citation type="journal article" date="2019" name="Sci. Rep.">
        <title>Orb-weaving spider Araneus ventricosus genome elucidates the spidroin gene catalogue.</title>
        <authorList>
            <person name="Kono N."/>
            <person name="Nakamura H."/>
            <person name="Ohtoshi R."/>
            <person name="Moran D.A.P."/>
            <person name="Shinohara A."/>
            <person name="Yoshida Y."/>
            <person name="Fujiwara M."/>
            <person name="Mori M."/>
            <person name="Tomita M."/>
            <person name="Arakawa K."/>
        </authorList>
    </citation>
    <scope>NUCLEOTIDE SEQUENCE [LARGE SCALE GENOMIC DNA]</scope>
</reference>
<evidence type="ECO:0000313" key="2">
    <source>
        <dbReference type="Proteomes" id="UP000499080"/>
    </source>
</evidence>
<dbReference type="AlphaFoldDB" id="A0A4Y2WYK9"/>
<name>A0A4Y2WYK9_ARAVE</name>
<sequence>KTSSKQSLSHVCVASTRTTLLSKFLSDPQPAPLNQEGTSEPLLTLHSARIGTISGVSLLKLEPFIPPVLTRQYG</sequence>
<keyword evidence="2" id="KW-1185">Reference proteome</keyword>
<proteinExistence type="predicted"/>
<comment type="caution">
    <text evidence="1">The sequence shown here is derived from an EMBL/GenBank/DDBJ whole genome shotgun (WGS) entry which is preliminary data.</text>
</comment>
<gene>
    <name evidence="1" type="ORF">AVEN_129571_1</name>
</gene>